<evidence type="ECO:0000313" key="3">
    <source>
        <dbReference type="Proteomes" id="UP000008320"/>
    </source>
</evidence>
<keyword evidence="1" id="KW-0472">Membrane</keyword>
<sequence>MNSNFVAKNKLEFPPVAIMYKSFSSSFLVIVLYHIS</sequence>
<dbReference type="EMBL" id="CP000236">
    <property type="protein sequence ID" value="ABD44558.1"/>
    <property type="molecule type" value="Genomic_DNA"/>
</dbReference>
<reference evidence="2 3" key="1">
    <citation type="journal article" date="2006" name="PLoS Genet.">
        <title>Comparative genomics of emerging human ehrlichiosis agents.</title>
        <authorList>
            <person name="Dunning Hotopp J.C."/>
            <person name="Lin M."/>
            <person name="Madupu R."/>
            <person name="Crabtree J."/>
            <person name="Angiuoli S.V."/>
            <person name="Eisen J.A."/>
            <person name="Seshadri R."/>
            <person name="Ren Q."/>
            <person name="Wu M."/>
            <person name="Utterback T.R."/>
            <person name="Smith S."/>
            <person name="Lewis M."/>
            <person name="Khouri H."/>
            <person name="Zhang C."/>
            <person name="Niu H."/>
            <person name="Lin Q."/>
            <person name="Ohashi N."/>
            <person name="Zhi N."/>
            <person name="Nelson W."/>
            <person name="Brinkac L.M."/>
            <person name="Dodson R.J."/>
            <person name="Rosovitz M.J."/>
            <person name="Sundaram J."/>
            <person name="Daugherty S.C."/>
            <person name="Davidsen T."/>
            <person name="Durkin A.S."/>
            <person name="Gwinn M."/>
            <person name="Haft D.H."/>
            <person name="Selengut J.D."/>
            <person name="Sullivan S.A."/>
            <person name="Zafar N."/>
            <person name="Zhou L."/>
            <person name="Benahmed F."/>
            <person name="Forberger H."/>
            <person name="Halpin R."/>
            <person name="Mulligan S."/>
            <person name="Robinson J."/>
            <person name="White O."/>
            <person name="Rikihisa Y."/>
            <person name="Tettelin H."/>
        </authorList>
    </citation>
    <scope>NUCLEOTIDE SEQUENCE [LARGE SCALE GENOMIC DNA]</scope>
    <source>
        <strain evidence="3">ATCC CRL-10679 / Arkansas</strain>
    </source>
</reference>
<keyword evidence="3" id="KW-1185">Reference proteome</keyword>
<evidence type="ECO:0000256" key="1">
    <source>
        <dbReference type="SAM" id="Phobius"/>
    </source>
</evidence>
<accession>Q2GFQ2</accession>
<organism evidence="2 3">
    <name type="scientific">Ehrlichia chaffeensis (strain ATCC CRL-10679 / Arkansas)</name>
    <dbReference type="NCBI Taxonomy" id="205920"/>
    <lineage>
        <taxon>Bacteria</taxon>
        <taxon>Pseudomonadati</taxon>
        <taxon>Pseudomonadota</taxon>
        <taxon>Alphaproteobacteria</taxon>
        <taxon>Rickettsiales</taxon>
        <taxon>Anaplasmataceae</taxon>
        <taxon>Ehrlichia</taxon>
    </lineage>
</organism>
<keyword evidence="1" id="KW-0812">Transmembrane</keyword>
<keyword evidence="1" id="KW-1133">Transmembrane helix</keyword>
<proteinExistence type="predicted"/>
<name>Q2GFQ2_EHRCR</name>
<dbReference type="AlphaFoldDB" id="Q2GFQ2"/>
<dbReference type="Proteomes" id="UP000008320">
    <property type="component" value="Chromosome"/>
</dbReference>
<gene>
    <name evidence="2" type="ordered locus">ECH_0942</name>
</gene>
<dbReference type="HOGENOM" id="CLU_3355927_0_0_5"/>
<feature type="transmembrane region" description="Helical" evidence="1">
    <location>
        <begin position="18"/>
        <end position="35"/>
    </location>
</feature>
<dbReference type="KEGG" id="ech:ECH_0942"/>
<evidence type="ECO:0000313" key="2">
    <source>
        <dbReference type="EMBL" id="ABD44558.1"/>
    </source>
</evidence>
<protein>
    <submittedName>
        <fullName evidence="2">Uncharacterized protein</fullName>
    </submittedName>
</protein>